<dbReference type="Proteomes" id="UP000001064">
    <property type="component" value="Unassembled WGS sequence"/>
</dbReference>
<reference evidence="2" key="1">
    <citation type="journal article" date="2011" name="Genome Biol.">
        <title>Comparative genomics of the social amoebae Dictyostelium discoideum and Dictyostelium purpureum.</title>
        <authorList>
            <consortium name="US DOE Joint Genome Institute (JGI-PGF)"/>
            <person name="Sucgang R."/>
            <person name="Kuo A."/>
            <person name="Tian X."/>
            <person name="Salerno W."/>
            <person name="Parikh A."/>
            <person name="Feasley C.L."/>
            <person name="Dalin E."/>
            <person name="Tu H."/>
            <person name="Huang E."/>
            <person name="Barry K."/>
            <person name="Lindquist E."/>
            <person name="Shapiro H."/>
            <person name="Bruce D."/>
            <person name="Schmutz J."/>
            <person name="Salamov A."/>
            <person name="Fey P."/>
            <person name="Gaudet P."/>
            <person name="Anjard C."/>
            <person name="Babu M.M."/>
            <person name="Basu S."/>
            <person name="Bushmanova Y."/>
            <person name="van der Wel H."/>
            <person name="Katoh-Kurasawa M."/>
            <person name="Dinh C."/>
            <person name="Coutinho P.M."/>
            <person name="Saito T."/>
            <person name="Elias M."/>
            <person name="Schaap P."/>
            <person name="Kay R.R."/>
            <person name="Henrissat B."/>
            <person name="Eichinger L."/>
            <person name="Rivero F."/>
            <person name="Putnam N.H."/>
            <person name="West C.M."/>
            <person name="Loomis W.F."/>
            <person name="Chisholm R.L."/>
            <person name="Shaulsky G."/>
            <person name="Strassmann J.E."/>
            <person name="Queller D.C."/>
            <person name="Kuspa A."/>
            <person name="Grigoriev I.V."/>
        </authorList>
    </citation>
    <scope>NUCLEOTIDE SEQUENCE [LARGE SCALE GENOMIC DNA]</scope>
    <source>
        <strain evidence="2">QSDP1</strain>
    </source>
</reference>
<protein>
    <submittedName>
        <fullName evidence="1">Uncharacterized protein</fullName>
    </submittedName>
</protein>
<dbReference type="GeneID" id="10509902"/>
<proteinExistence type="predicted"/>
<evidence type="ECO:0000313" key="1">
    <source>
        <dbReference type="EMBL" id="EGC39467.1"/>
    </source>
</evidence>
<dbReference type="EMBL" id="GL870957">
    <property type="protein sequence ID" value="EGC39467.1"/>
    <property type="molecule type" value="Genomic_DNA"/>
</dbReference>
<dbReference type="InParanoid" id="F0Z9A7"/>
<organism evidence="1 2">
    <name type="scientific">Dictyostelium purpureum</name>
    <name type="common">Slime mold</name>
    <dbReference type="NCBI Taxonomy" id="5786"/>
    <lineage>
        <taxon>Eukaryota</taxon>
        <taxon>Amoebozoa</taxon>
        <taxon>Evosea</taxon>
        <taxon>Eumycetozoa</taxon>
        <taxon>Dictyostelia</taxon>
        <taxon>Dictyosteliales</taxon>
        <taxon>Dictyosteliaceae</taxon>
        <taxon>Dictyostelium</taxon>
    </lineage>
</organism>
<dbReference type="AlphaFoldDB" id="F0Z9A7"/>
<evidence type="ECO:0000313" key="2">
    <source>
        <dbReference type="Proteomes" id="UP000001064"/>
    </source>
</evidence>
<keyword evidence="2" id="KW-1185">Reference proteome</keyword>
<sequence>MINFKNIPEEALDYIKECVPINLSSFFHWENFNHKFPKVPFASFQKAFDKFRKDYFNSSISLKKSQKIKKESKREKEGIRGSSNSTLKKLKSSKELVIFSDQSPMDIEICQKKYTIEATPTKYEFFLINNLELGFPLIYKFCYSMKFVFQIPKYGVLIINPGIYNGKKVDPQLLKIKGYPEDEYYFGFKYHMMIPQKNQLANVMSQEDLSKWDDGHKYSILKKMVIPLGFHHVLQSETANMQLYNHVERLLTNDTIEFTLSVVTVVEPTL</sequence>
<dbReference type="KEGG" id="dpp:DICPUDRAFT_74981"/>
<gene>
    <name evidence="1" type="ORF">DICPUDRAFT_74981</name>
</gene>
<name>F0Z9A7_DICPU</name>
<dbReference type="RefSeq" id="XP_003284025.1">
    <property type="nucleotide sequence ID" value="XM_003283977.1"/>
</dbReference>
<accession>F0Z9A7</accession>
<dbReference type="VEuPathDB" id="AmoebaDB:DICPUDRAFT_74981"/>